<dbReference type="InterPro" id="IPR034690">
    <property type="entry name" value="Endolysin_T4_type"/>
</dbReference>
<dbReference type="PANTHER" id="PTHR38107">
    <property type="match status" value="1"/>
</dbReference>
<evidence type="ECO:0000256" key="3">
    <source>
        <dbReference type="ARBA" id="ARBA00022638"/>
    </source>
</evidence>
<evidence type="ECO:0000313" key="10">
    <source>
        <dbReference type="Proteomes" id="UP000008942"/>
    </source>
</evidence>
<evidence type="ECO:0000313" key="9">
    <source>
        <dbReference type="EMBL" id="EJF84701.1"/>
    </source>
</evidence>
<keyword evidence="2 7" id="KW-0929">Antimicrobial</keyword>
<sequence length="220" mass="24195">MRKISKEGLELIKQWEGLRLEAYRDVACIWTIGYGHTSNAGQPFVKKGMRITQEEAEAILCEDLKKFEKTVEESVTASLTDNQFAALVSFCYNVGTKAFCKSTLLKKLNQGDYEAVPSELQKWNKIGGKPFVGLSNRRAAEAGLWAKGSYIASNYHRVETREARGLLKVEALAPIIGSCSGFGGFLVGNGPIQWALAGIMVLAACTGLVIVAKRFKEQRL</sequence>
<comment type="caution">
    <text evidence="9">The sequence shown here is derived from an EMBL/GenBank/DDBJ whole genome shotgun (WGS) entry which is preliminary data.</text>
</comment>
<evidence type="ECO:0000256" key="4">
    <source>
        <dbReference type="ARBA" id="ARBA00022801"/>
    </source>
</evidence>
<keyword evidence="3 7" id="KW-0081">Bacteriolytic enzyme</keyword>
<keyword evidence="8" id="KW-0812">Transmembrane</keyword>
<keyword evidence="10" id="KW-1185">Reference proteome</keyword>
<keyword evidence="8" id="KW-0472">Membrane</keyword>
<evidence type="ECO:0000256" key="2">
    <source>
        <dbReference type="ARBA" id="ARBA00022529"/>
    </source>
</evidence>
<reference evidence="9 10" key="1">
    <citation type="submission" date="2012-03" db="EMBL/GenBank/DDBJ databases">
        <title>The Genome Sequence of Bartonella elizabethae Re6043vi.</title>
        <authorList>
            <consortium name="The Broad Institute Genome Sequencing Platform"/>
            <consortium name="The Broad Institute Genome Sequencing Center for Infectious Disease"/>
            <person name="Feldgarden M."/>
            <person name="Kirby J."/>
            <person name="Kosoy M."/>
            <person name="Birtles R."/>
            <person name="Probert W.S."/>
            <person name="Chiaraviglio L."/>
            <person name="Young S.K."/>
            <person name="Zeng Q."/>
            <person name="Gargeya S."/>
            <person name="Fitzgerald M."/>
            <person name="Haas B."/>
            <person name="Abouelleil A."/>
            <person name="Alvarado L."/>
            <person name="Arachchi H.M."/>
            <person name="Berlin A."/>
            <person name="Chapman S.B."/>
            <person name="Gearin G."/>
            <person name="Goldberg J."/>
            <person name="Griggs A."/>
            <person name="Gujja S."/>
            <person name="Hansen M."/>
            <person name="Heiman D."/>
            <person name="Howarth C."/>
            <person name="Larimer J."/>
            <person name="Lui A."/>
            <person name="MacDonald P.J.P."/>
            <person name="McCowen C."/>
            <person name="Montmayeur A."/>
            <person name="Murphy C."/>
            <person name="Neiman D."/>
            <person name="Pearson M."/>
            <person name="Priest M."/>
            <person name="Roberts A."/>
            <person name="Saif S."/>
            <person name="Shea T."/>
            <person name="Sisk P."/>
            <person name="Stolte C."/>
            <person name="Sykes S."/>
            <person name="Wortman J."/>
            <person name="Nusbaum C."/>
            <person name="Birren B."/>
        </authorList>
    </citation>
    <scope>NUCLEOTIDE SEQUENCE [LARGE SCALE GENOMIC DNA]</scope>
    <source>
        <strain evidence="9 10">Re6043vi</strain>
    </source>
</reference>
<dbReference type="InterPro" id="IPR033907">
    <property type="entry name" value="Endolysin_autolysin"/>
</dbReference>
<dbReference type="InterPro" id="IPR023347">
    <property type="entry name" value="Lysozyme_dom_sf"/>
</dbReference>
<comment type="catalytic activity">
    <reaction evidence="1 7">
        <text>Hydrolysis of (1-&gt;4)-beta-linkages between N-acetylmuramic acid and N-acetyl-D-glucosamine residues in a peptidoglycan and between N-acetyl-D-glucosamine residues in chitodextrins.</text>
        <dbReference type="EC" id="3.2.1.17"/>
    </reaction>
</comment>
<dbReference type="Pfam" id="PF00959">
    <property type="entry name" value="Phage_lysozyme"/>
    <property type="match status" value="1"/>
</dbReference>
<proteinExistence type="inferred from homology"/>
<dbReference type="RefSeq" id="WP_005773395.1">
    <property type="nucleotide sequence ID" value="NZ_JH725139.1"/>
</dbReference>
<dbReference type="SUPFAM" id="SSF53955">
    <property type="entry name" value="Lysozyme-like"/>
    <property type="match status" value="1"/>
</dbReference>
<evidence type="ECO:0000256" key="1">
    <source>
        <dbReference type="ARBA" id="ARBA00000632"/>
    </source>
</evidence>
<evidence type="ECO:0000256" key="5">
    <source>
        <dbReference type="ARBA" id="ARBA00023200"/>
    </source>
</evidence>
<dbReference type="InterPro" id="IPR002196">
    <property type="entry name" value="Glyco_hydro_24"/>
</dbReference>
<comment type="similarity">
    <text evidence="7">Belongs to the glycosyl hydrolase 24 family.</text>
</comment>
<dbReference type="EC" id="3.2.1.17" evidence="7"/>
<dbReference type="InterPro" id="IPR023346">
    <property type="entry name" value="Lysozyme-like_dom_sf"/>
</dbReference>
<accession>A0ABN0GMK5</accession>
<keyword evidence="4 7" id="KW-0378">Hydrolase</keyword>
<evidence type="ECO:0000256" key="8">
    <source>
        <dbReference type="SAM" id="Phobius"/>
    </source>
</evidence>
<evidence type="ECO:0000256" key="7">
    <source>
        <dbReference type="RuleBase" id="RU003788"/>
    </source>
</evidence>
<evidence type="ECO:0000256" key="6">
    <source>
        <dbReference type="ARBA" id="ARBA00023295"/>
    </source>
</evidence>
<dbReference type="CDD" id="cd00737">
    <property type="entry name" value="lyz_endolysin_autolysin"/>
    <property type="match status" value="1"/>
</dbReference>
<organism evidence="9 10">
    <name type="scientific">Bartonella elizabethae Re6043vi</name>
    <dbReference type="NCBI Taxonomy" id="1094554"/>
    <lineage>
        <taxon>Bacteria</taxon>
        <taxon>Pseudomonadati</taxon>
        <taxon>Pseudomonadota</taxon>
        <taxon>Alphaproteobacteria</taxon>
        <taxon>Hyphomicrobiales</taxon>
        <taxon>Bartonellaceae</taxon>
        <taxon>Bartonella</taxon>
    </lineage>
</organism>
<keyword evidence="8" id="KW-1133">Transmembrane helix</keyword>
<dbReference type="InterPro" id="IPR051018">
    <property type="entry name" value="Bacteriophage_GH24"/>
</dbReference>
<protein>
    <recommendedName>
        <fullName evidence="7">Lysozyme</fullName>
        <ecNumber evidence="7">3.2.1.17</ecNumber>
    </recommendedName>
</protein>
<gene>
    <name evidence="9" type="ORF">MCU_00279</name>
</gene>
<name>A0ABN0GMK5_BAREL</name>
<dbReference type="Gene3D" id="1.10.530.40">
    <property type="match status" value="1"/>
</dbReference>
<keyword evidence="5" id="KW-1035">Host cytoplasm</keyword>
<dbReference type="HAMAP" id="MF_04110">
    <property type="entry name" value="ENDOLYSIN_T4"/>
    <property type="match status" value="1"/>
</dbReference>
<dbReference type="EMBL" id="AILW01000002">
    <property type="protein sequence ID" value="EJF84701.1"/>
    <property type="molecule type" value="Genomic_DNA"/>
</dbReference>
<feature type="transmembrane region" description="Helical" evidence="8">
    <location>
        <begin position="192"/>
        <end position="212"/>
    </location>
</feature>
<dbReference type="PANTHER" id="PTHR38107:SF3">
    <property type="entry name" value="LYSOZYME RRRD-RELATED"/>
    <property type="match status" value="1"/>
</dbReference>
<dbReference type="Proteomes" id="UP000008942">
    <property type="component" value="Unassembled WGS sequence"/>
</dbReference>
<keyword evidence="6 7" id="KW-0326">Glycosidase</keyword>